<name>A0ACD0P528_9BASI</name>
<sequence>MSQPKLSLRPPPHRDFIQGFPGIPSSSTRPSAHVEGTVEVRLGAKGQKAAWLRIELRKLETLPGGESWGELIGKGPIDVWTAKSDESYKSEDDKGWQLLQTADFPFRVPIPEGLPPSAKLEKAAGVAYELVTSLCVRSKKGLLKKETTSSIIQNTHPVWLEKHELHSMWPIYHMPDEHESIQDEIKVKVLRNQSCFGPGDQVDVRIIVMSEQVTPAKVKNVSFSVREMITLKGGAKRTFRSKDAAVQKTETLAQKSKAFGKKVYKGDVHTFDLSAHIPRTHTLMTIQTAKHIEVAYSIRVQVDVGKKPLVMDHIPITISNFASEVSRGMVQRIGYVPGLSEAVQEPLSSPSPYLGGSSSGAASILTRSQSFGGSSLSASTVTPTDLRRRDTVMTQNTIGTHYSGPGMAGRGVPGQIFSWGQYGAVQSYGQAEGPPRPAFAGPPSVYERSDLAPEENRALFHSSNRPQSALVLGVDPITLQQSVPGYGSKVDFGTIQEAQEGSSVGHHSSADQSRQAWSHGPNSPLQMRRTSSSSVPEASVHGQNHRGQQGLSQAAKSSAEAEKERLYERARQQAERNQRRADERRAQAAANAGRQEAGLSSSSSHPTGLGGEGQSRFSNLTPALDSSTASQRSVSAPLTAHLSAADEKARLYERARQEAEKYQAKYQQGASFPVNDLGVPSGGSINAHESSKRSSANYWVNGSNTDTSSHSAGSPSSKTSDVPPLANGNIMHSPVPAKAQTQSTPAAFLSAEEEKQRLYERAKAEAEAFQRGEQAPEQGETHQHGASSSSSSSVQVPGSWPGKSQNSYPTSSRLGLTTQSQMAAGFSSSSSTSVPAPAGTGSNPLVSAISEKEQLRRYYEAQEAVARHQAGESGTKTGFVGNGYQSGHVPYETAPVPVYHHQAQSSITSLSNSSHGLHRLSLAGEPTRVPASPDTSRNSAGFNSYPDSPFGSKPLMGAALNADAAVSGQTPTVATAPSPLQSNPVSLLTEAEQRSAKEKERLATHFAKKAAKAQAKEEARNQAAQTQFQGGNGHSASNKSNSDSNTGATSPASRVRSDSSPFSTPQTTGSIERMTPVGSYFENGRQTTSGSNTPNRRTSVVGGRPLPGIGRNQGQSPSISRSSSSTGDGIPAWTSSPTSQVGEKAQLAAYYAARDAAEETQRSLGSIQNHRIVSGNNPAANRPWSMADDGSSIYTEVLHDPEVLEGKKRAPPSITSTHLGYDSTETYGSGSGTTLMSSYPMGGGSRGENGPAYQHPPHHQQTGSERSSKSNDTFKPSIFREPPKPIPKDDPSLWRPRYDWVEEEEEEEEWLKKDYGFGGSIVESDPRKTGRGTHPNNPLPPLPPKVPLA</sequence>
<proteinExistence type="predicted"/>
<dbReference type="Proteomes" id="UP000245626">
    <property type="component" value="Unassembled WGS sequence"/>
</dbReference>
<keyword evidence="2" id="KW-1185">Reference proteome</keyword>
<dbReference type="EMBL" id="KZ819743">
    <property type="protein sequence ID" value="PWN53071.1"/>
    <property type="molecule type" value="Genomic_DNA"/>
</dbReference>
<protein>
    <submittedName>
        <fullName evidence="1">Uncharacterized protein</fullName>
    </submittedName>
</protein>
<organism evidence="1 2">
    <name type="scientific">Violaceomyces palustris</name>
    <dbReference type="NCBI Taxonomy" id="1673888"/>
    <lineage>
        <taxon>Eukaryota</taxon>
        <taxon>Fungi</taxon>
        <taxon>Dikarya</taxon>
        <taxon>Basidiomycota</taxon>
        <taxon>Ustilaginomycotina</taxon>
        <taxon>Ustilaginomycetes</taxon>
        <taxon>Violaceomycetales</taxon>
        <taxon>Violaceomycetaceae</taxon>
        <taxon>Violaceomyces</taxon>
    </lineage>
</organism>
<accession>A0ACD0P528</accession>
<gene>
    <name evidence="1" type="ORF">IE53DRAFT_219240</name>
</gene>
<evidence type="ECO:0000313" key="2">
    <source>
        <dbReference type="Proteomes" id="UP000245626"/>
    </source>
</evidence>
<reference evidence="1 2" key="1">
    <citation type="journal article" date="2018" name="Mol. Biol. Evol.">
        <title>Broad Genomic Sampling Reveals a Smut Pathogenic Ancestry of the Fungal Clade Ustilaginomycotina.</title>
        <authorList>
            <person name="Kijpornyongpan T."/>
            <person name="Mondo S.J."/>
            <person name="Barry K."/>
            <person name="Sandor L."/>
            <person name="Lee J."/>
            <person name="Lipzen A."/>
            <person name="Pangilinan J."/>
            <person name="LaButti K."/>
            <person name="Hainaut M."/>
            <person name="Henrissat B."/>
            <person name="Grigoriev I.V."/>
            <person name="Spatafora J.W."/>
            <person name="Aime M.C."/>
        </authorList>
    </citation>
    <scope>NUCLEOTIDE SEQUENCE [LARGE SCALE GENOMIC DNA]</scope>
    <source>
        <strain evidence="1 2">SA 807</strain>
    </source>
</reference>
<evidence type="ECO:0000313" key="1">
    <source>
        <dbReference type="EMBL" id="PWN53071.1"/>
    </source>
</evidence>